<proteinExistence type="predicted"/>
<reference evidence="2 3" key="1">
    <citation type="journal article" date="2013" name="Genome Announc.">
        <title>Draft Genome Sequence of Rhodococcus rhodnii Strain LMG5362, a Symbiont of Rhodnius prolixus (Hemiptera, Reduviidae, Triatominae), the Principle Vector of Trypanosoma cruzi.</title>
        <authorList>
            <person name="Pachebat J.A."/>
            <person name="van Keulen G."/>
            <person name="Whitten M.M."/>
            <person name="Girdwood S."/>
            <person name="Del Sol R."/>
            <person name="Dyson P.J."/>
            <person name="Facey P.D."/>
        </authorList>
    </citation>
    <scope>NUCLEOTIDE SEQUENCE [LARGE SCALE GENOMIC DNA]</scope>
    <source>
        <strain evidence="2 3">LMG 5362</strain>
    </source>
</reference>
<dbReference type="AlphaFoldDB" id="R7WPT9"/>
<name>R7WPT9_9NOCA</name>
<sequence>MFSIIALIGIVSKTYRKLSRLSGHGIGDADRASSGPRNAVVYIQYTGKTLTSATTARTRCPVARRAGNTRTRPRGADVATDSAASPPVSAGAPPGGSSRTRAIVTPDQLS</sequence>
<evidence type="ECO:0000256" key="1">
    <source>
        <dbReference type="SAM" id="MobiDB-lite"/>
    </source>
</evidence>
<comment type="caution">
    <text evidence="2">The sequence shown here is derived from an EMBL/GenBank/DDBJ whole genome shotgun (WGS) entry which is preliminary data.</text>
</comment>
<keyword evidence="3" id="KW-1185">Reference proteome</keyword>
<dbReference type="Proteomes" id="UP000013525">
    <property type="component" value="Unassembled WGS sequence"/>
</dbReference>
<dbReference type="EMBL" id="APMY01000043">
    <property type="protein sequence ID" value="EOM77308.1"/>
    <property type="molecule type" value="Genomic_DNA"/>
</dbReference>
<gene>
    <name evidence="2" type="ORF">Rrhod_1261</name>
</gene>
<protein>
    <submittedName>
        <fullName evidence="2">Uncharacterized protein</fullName>
    </submittedName>
</protein>
<evidence type="ECO:0000313" key="3">
    <source>
        <dbReference type="Proteomes" id="UP000013525"/>
    </source>
</evidence>
<feature type="compositionally biased region" description="Low complexity" evidence="1">
    <location>
        <begin position="82"/>
        <end position="98"/>
    </location>
</feature>
<accession>R7WPT9</accession>
<evidence type="ECO:0000313" key="2">
    <source>
        <dbReference type="EMBL" id="EOM77308.1"/>
    </source>
</evidence>
<organism evidence="2 3">
    <name type="scientific">Rhodococcus rhodnii LMG 5362</name>
    <dbReference type="NCBI Taxonomy" id="1273125"/>
    <lineage>
        <taxon>Bacteria</taxon>
        <taxon>Bacillati</taxon>
        <taxon>Actinomycetota</taxon>
        <taxon>Actinomycetes</taxon>
        <taxon>Mycobacteriales</taxon>
        <taxon>Nocardiaceae</taxon>
        <taxon>Rhodococcus</taxon>
    </lineage>
</organism>
<feature type="region of interest" description="Disordered" evidence="1">
    <location>
        <begin position="57"/>
        <end position="110"/>
    </location>
</feature>